<keyword evidence="6" id="KW-0408">Iron</keyword>
<keyword evidence="4" id="KW-0479">Metal-binding</keyword>
<dbReference type="GO" id="GO:0046872">
    <property type="term" value="F:metal ion binding"/>
    <property type="evidence" value="ECO:0007669"/>
    <property type="project" value="UniProtKB-KW"/>
</dbReference>
<protein>
    <submittedName>
        <fullName evidence="10">Cysteine desulfurase</fullName>
    </submittedName>
</protein>
<sequence>MKVYLDNAATTRLDPEVLEAMIPVMAEQYGNPSSIHANGRAARSLIERARKSIAGILNAAPAEIFFTSGGTEADNTAIRSSIETLGLKHAITSRIEHHAVLHTLEHLQKTGQIELSYVDLDERGVVNLQHLETLLQTKPKSLVSLMHGNNEIGNLLDLDFAGDICQKYNAVFHTDTVQTMGHYRHDLQQMKANFVVGAAHKFHGPKGIGFLYVRPGIKIYPFLHGGAQERNMRGGTENVYGIVGLAKALEIAYRDMDEHRSHIEGLKNRMIHRLGESIHGVRFNGQSAEMGKSLYTVLNVSLPASEISDMLLFNLDIAGISVSGGSACSSGTEIGSHVLNELQIDPERANVRFSFGKYNTEEEVDFAVNTLSELYRKEAVIL</sequence>
<dbReference type="InterPro" id="IPR016454">
    <property type="entry name" value="Cysteine_dSase"/>
</dbReference>
<dbReference type="InterPro" id="IPR000192">
    <property type="entry name" value="Aminotrans_V_dom"/>
</dbReference>
<evidence type="ECO:0000256" key="2">
    <source>
        <dbReference type="ARBA" id="ARBA00006490"/>
    </source>
</evidence>
<evidence type="ECO:0000256" key="4">
    <source>
        <dbReference type="ARBA" id="ARBA00022723"/>
    </source>
</evidence>
<gene>
    <name evidence="10" type="ORF">E0F88_23085</name>
</gene>
<dbReference type="InterPro" id="IPR015421">
    <property type="entry name" value="PyrdxlP-dep_Trfase_major"/>
</dbReference>
<comment type="similarity">
    <text evidence="2">Belongs to the class-V pyridoxal-phosphate-dependent aminotransferase family. NifS/IscS subfamily.</text>
</comment>
<dbReference type="GO" id="GO:0051536">
    <property type="term" value="F:iron-sulfur cluster binding"/>
    <property type="evidence" value="ECO:0007669"/>
    <property type="project" value="UniProtKB-KW"/>
</dbReference>
<evidence type="ECO:0000313" key="10">
    <source>
        <dbReference type="EMBL" id="TDE11943.1"/>
    </source>
</evidence>
<dbReference type="Pfam" id="PF00266">
    <property type="entry name" value="Aminotran_5"/>
    <property type="match status" value="1"/>
</dbReference>
<proteinExistence type="inferred from homology"/>
<evidence type="ECO:0000256" key="6">
    <source>
        <dbReference type="ARBA" id="ARBA00023004"/>
    </source>
</evidence>
<name>A0A4R5DMM9_9BACT</name>
<keyword evidence="5" id="KW-0663">Pyridoxal phosphate</keyword>
<dbReference type="OrthoDB" id="9804366at2"/>
<dbReference type="PIRSF" id="PIRSF005572">
    <property type="entry name" value="NifS"/>
    <property type="match status" value="1"/>
</dbReference>
<evidence type="ECO:0000256" key="1">
    <source>
        <dbReference type="ARBA" id="ARBA00001933"/>
    </source>
</evidence>
<evidence type="ECO:0000256" key="8">
    <source>
        <dbReference type="ARBA" id="ARBA00050776"/>
    </source>
</evidence>
<dbReference type="InterPro" id="IPR015422">
    <property type="entry name" value="PyrdxlP-dep_Trfase_small"/>
</dbReference>
<dbReference type="PANTHER" id="PTHR11601">
    <property type="entry name" value="CYSTEINE DESULFURYLASE FAMILY MEMBER"/>
    <property type="match status" value="1"/>
</dbReference>
<dbReference type="PANTHER" id="PTHR11601:SF34">
    <property type="entry name" value="CYSTEINE DESULFURASE"/>
    <property type="match status" value="1"/>
</dbReference>
<dbReference type="Gene3D" id="3.90.1150.10">
    <property type="entry name" value="Aspartate Aminotransferase, domain 1"/>
    <property type="match status" value="1"/>
</dbReference>
<feature type="domain" description="Aminotransferase class V" evidence="9">
    <location>
        <begin position="3"/>
        <end position="365"/>
    </location>
</feature>
<dbReference type="SUPFAM" id="SSF53383">
    <property type="entry name" value="PLP-dependent transferases"/>
    <property type="match status" value="1"/>
</dbReference>
<keyword evidence="3" id="KW-0808">Transferase</keyword>
<keyword evidence="7" id="KW-0411">Iron-sulfur</keyword>
<accession>A0A4R5DMM9</accession>
<dbReference type="Gene3D" id="1.10.260.50">
    <property type="match status" value="1"/>
</dbReference>
<comment type="caution">
    <text evidence="10">The sequence shown here is derived from an EMBL/GenBank/DDBJ whole genome shotgun (WGS) entry which is preliminary data.</text>
</comment>
<evidence type="ECO:0000256" key="5">
    <source>
        <dbReference type="ARBA" id="ARBA00022898"/>
    </source>
</evidence>
<evidence type="ECO:0000256" key="3">
    <source>
        <dbReference type="ARBA" id="ARBA00022679"/>
    </source>
</evidence>
<comment type="catalytic activity">
    <reaction evidence="8">
        <text>(sulfur carrier)-H + L-cysteine = (sulfur carrier)-SH + L-alanine</text>
        <dbReference type="Rhea" id="RHEA:43892"/>
        <dbReference type="Rhea" id="RHEA-COMP:14737"/>
        <dbReference type="Rhea" id="RHEA-COMP:14739"/>
        <dbReference type="ChEBI" id="CHEBI:29917"/>
        <dbReference type="ChEBI" id="CHEBI:35235"/>
        <dbReference type="ChEBI" id="CHEBI:57972"/>
        <dbReference type="ChEBI" id="CHEBI:64428"/>
        <dbReference type="EC" id="2.8.1.7"/>
    </reaction>
</comment>
<evidence type="ECO:0000256" key="7">
    <source>
        <dbReference type="ARBA" id="ARBA00023014"/>
    </source>
</evidence>
<organism evidence="10 11">
    <name type="scientific">Dyadobacter psychrotolerans</name>
    <dbReference type="NCBI Taxonomy" id="2541721"/>
    <lineage>
        <taxon>Bacteria</taxon>
        <taxon>Pseudomonadati</taxon>
        <taxon>Bacteroidota</taxon>
        <taxon>Cytophagia</taxon>
        <taxon>Cytophagales</taxon>
        <taxon>Spirosomataceae</taxon>
        <taxon>Dyadobacter</taxon>
    </lineage>
</organism>
<dbReference type="EMBL" id="SMFL01000010">
    <property type="protein sequence ID" value="TDE11943.1"/>
    <property type="molecule type" value="Genomic_DNA"/>
</dbReference>
<dbReference type="Proteomes" id="UP000294850">
    <property type="component" value="Unassembled WGS sequence"/>
</dbReference>
<reference evidence="10 11" key="1">
    <citation type="submission" date="2019-03" db="EMBL/GenBank/DDBJ databases">
        <title>Dyadobacter AR-3-6 sp. nov., isolated from arctic soil.</title>
        <authorList>
            <person name="Chaudhary D.K."/>
        </authorList>
    </citation>
    <scope>NUCLEOTIDE SEQUENCE [LARGE SCALE GENOMIC DNA]</scope>
    <source>
        <strain evidence="10 11">AR-3-6</strain>
    </source>
</reference>
<keyword evidence="11" id="KW-1185">Reference proteome</keyword>
<evidence type="ECO:0000259" key="9">
    <source>
        <dbReference type="Pfam" id="PF00266"/>
    </source>
</evidence>
<dbReference type="AlphaFoldDB" id="A0A4R5DMM9"/>
<dbReference type="Gene3D" id="3.40.640.10">
    <property type="entry name" value="Type I PLP-dependent aspartate aminotransferase-like (Major domain)"/>
    <property type="match status" value="1"/>
</dbReference>
<dbReference type="GO" id="GO:0031071">
    <property type="term" value="F:cysteine desulfurase activity"/>
    <property type="evidence" value="ECO:0007669"/>
    <property type="project" value="UniProtKB-EC"/>
</dbReference>
<comment type="cofactor">
    <cofactor evidence="1">
        <name>pyridoxal 5'-phosphate</name>
        <dbReference type="ChEBI" id="CHEBI:597326"/>
    </cofactor>
</comment>
<dbReference type="RefSeq" id="WP_131960653.1">
    <property type="nucleotide sequence ID" value="NZ_SMFL01000010.1"/>
</dbReference>
<dbReference type="InterPro" id="IPR015424">
    <property type="entry name" value="PyrdxlP-dep_Trfase"/>
</dbReference>
<evidence type="ECO:0000313" key="11">
    <source>
        <dbReference type="Proteomes" id="UP000294850"/>
    </source>
</evidence>